<comment type="caution">
    <text evidence="4">The sequence shown here is derived from an EMBL/GenBank/DDBJ whole genome shotgun (WGS) entry which is preliminary data.</text>
</comment>
<dbReference type="Proteomes" id="UP001138768">
    <property type="component" value="Unassembled WGS sequence"/>
</dbReference>
<dbReference type="PANTHER" id="PTHR48108">
    <property type="entry name" value="CBS DOMAIN-CONTAINING PROTEIN CBSX2, CHLOROPLASTIC"/>
    <property type="match status" value="1"/>
</dbReference>
<sequence>MKETKTAKQAMSRGLVTLQPGMDVLEALRILVEGRLSGAPVVDQIGNLVGILTERDCMQIALGAGYHSEDGGRVENFMTRSVVTIDANTPVTEVAERFANSNFRRLPVMEQGRLIGIISRRDVLKQLEAAWQPDRHRI</sequence>
<evidence type="ECO:0000256" key="1">
    <source>
        <dbReference type="ARBA" id="ARBA00022737"/>
    </source>
</evidence>
<gene>
    <name evidence="4" type="ORF">CKO42_04710</name>
</gene>
<protein>
    <submittedName>
        <fullName evidence="4">CBS domain-containing protein</fullName>
    </submittedName>
</protein>
<dbReference type="Pfam" id="PF00571">
    <property type="entry name" value="CBS"/>
    <property type="match status" value="2"/>
</dbReference>
<evidence type="ECO:0000256" key="2">
    <source>
        <dbReference type="PROSITE-ProRule" id="PRU00703"/>
    </source>
</evidence>
<keyword evidence="1" id="KW-0677">Repeat</keyword>
<keyword evidence="2" id="KW-0129">CBS domain</keyword>
<name>A0A9X0W6M5_9GAMM</name>
<dbReference type="InterPro" id="IPR051462">
    <property type="entry name" value="CBS_domain-containing"/>
</dbReference>
<accession>A0A9X0W6M5</accession>
<dbReference type="InterPro" id="IPR046342">
    <property type="entry name" value="CBS_dom_sf"/>
</dbReference>
<dbReference type="InterPro" id="IPR000644">
    <property type="entry name" value="CBS_dom"/>
</dbReference>
<dbReference type="CDD" id="cd04629">
    <property type="entry name" value="CBS_pair_bac"/>
    <property type="match status" value="1"/>
</dbReference>
<keyword evidence="5" id="KW-1185">Reference proteome</keyword>
<evidence type="ECO:0000313" key="4">
    <source>
        <dbReference type="EMBL" id="MBK1617765.1"/>
    </source>
</evidence>
<dbReference type="PROSITE" id="PS51371">
    <property type="entry name" value="CBS"/>
    <property type="match status" value="2"/>
</dbReference>
<dbReference type="AlphaFoldDB" id="A0A9X0W6M5"/>
<proteinExistence type="predicted"/>
<feature type="domain" description="CBS" evidence="3">
    <location>
        <begin position="78"/>
        <end position="138"/>
    </location>
</feature>
<dbReference type="PANTHER" id="PTHR48108:SF26">
    <property type="entry name" value="CBS DOMAIN-CONTAINING PROTEIN DDB_G0289609"/>
    <property type="match status" value="1"/>
</dbReference>
<dbReference type="InterPro" id="IPR044729">
    <property type="entry name" value="CBS_bac"/>
</dbReference>
<evidence type="ECO:0000313" key="5">
    <source>
        <dbReference type="Proteomes" id="UP001138768"/>
    </source>
</evidence>
<dbReference type="Gene3D" id="3.10.580.10">
    <property type="entry name" value="CBS-domain"/>
    <property type="match status" value="1"/>
</dbReference>
<dbReference type="SUPFAM" id="SSF54631">
    <property type="entry name" value="CBS-domain pair"/>
    <property type="match status" value="1"/>
</dbReference>
<dbReference type="EMBL" id="NRRY01000005">
    <property type="protein sequence ID" value="MBK1617765.1"/>
    <property type="molecule type" value="Genomic_DNA"/>
</dbReference>
<organism evidence="4 5">
    <name type="scientific">Lamprobacter modestohalophilus</name>
    <dbReference type="NCBI Taxonomy" id="1064514"/>
    <lineage>
        <taxon>Bacteria</taxon>
        <taxon>Pseudomonadati</taxon>
        <taxon>Pseudomonadota</taxon>
        <taxon>Gammaproteobacteria</taxon>
        <taxon>Chromatiales</taxon>
        <taxon>Chromatiaceae</taxon>
        <taxon>Lamprobacter</taxon>
    </lineage>
</organism>
<dbReference type="RefSeq" id="WP_200239972.1">
    <property type="nucleotide sequence ID" value="NZ_NRRY01000005.1"/>
</dbReference>
<dbReference type="SMART" id="SM00116">
    <property type="entry name" value="CBS"/>
    <property type="match status" value="2"/>
</dbReference>
<evidence type="ECO:0000259" key="3">
    <source>
        <dbReference type="PROSITE" id="PS51371"/>
    </source>
</evidence>
<feature type="domain" description="CBS" evidence="3">
    <location>
        <begin position="11"/>
        <end position="69"/>
    </location>
</feature>
<reference evidence="4 5" key="1">
    <citation type="journal article" date="2020" name="Microorganisms">
        <title>Osmotic Adaptation and Compatible Solute Biosynthesis of Phototrophic Bacteria as Revealed from Genome Analyses.</title>
        <authorList>
            <person name="Imhoff J.F."/>
            <person name="Rahn T."/>
            <person name="Kunzel S."/>
            <person name="Keller A."/>
            <person name="Neulinger S.C."/>
        </authorList>
    </citation>
    <scope>NUCLEOTIDE SEQUENCE [LARGE SCALE GENOMIC DNA]</scope>
    <source>
        <strain evidence="4 5">DSM 25653</strain>
    </source>
</reference>